<feature type="region of interest" description="Disordered" evidence="6">
    <location>
        <begin position="1"/>
        <end position="30"/>
    </location>
</feature>
<dbReference type="EMBL" id="LR217710">
    <property type="protein sequence ID" value="VFP81513.1"/>
    <property type="molecule type" value="Genomic_DNA"/>
</dbReference>
<protein>
    <recommendedName>
        <fullName evidence="4 5">Large ribosomal subunit protein bL32</fullName>
    </recommendedName>
</protein>
<dbReference type="Proteomes" id="UP000294344">
    <property type="component" value="Chromosome"/>
</dbReference>
<dbReference type="PANTHER" id="PTHR35534:SF1">
    <property type="entry name" value="LARGE RIBOSOMAL SUBUNIT PROTEIN BL32"/>
    <property type="match status" value="1"/>
</dbReference>
<dbReference type="GO" id="GO:0015934">
    <property type="term" value="C:large ribosomal subunit"/>
    <property type="evidence" value="ECO:0007669"/>
    <property type="project" value="InterPro"/>
</dbReference>
<dbReference type="RefSeq" id="WP_154029274.1">
    <property type="nucleotide sequence ID" value="NZ_LR217710.1"/>
</dbReference>
<dbReference type="AlphaFoldDB" id="A0A451D6W1"/>
<keyword evidence="3 5" id="KW-0687">Ribonucleoprotein</keyword>
<keyword evidence="2 5" id="KW-0689">Ribosomal protein</keyword>
<accession>A0A451D6W1</accession>
<dbReference type="InterPro" id="IPR011332">
    <property type="entry name" value="Ribosomal_zn-bd"/>
</dbReference>
<proteinExistence type="inferred from homology"/>
<gene>
    <name evidence="5 7" type="primary">rpmF</name>
    <name evidence="7" type="ORF">BUCICURV3402_226</name>
</gene>
<dbReference type="GO" id="GO:0003735">
    <property type="term" value="F:structural constituent of ribosome"/>
    <property type="evidence" value="ECO:0007669"/>
    <property type="project" value="InterPro"/>
</dbReference>
<name>A0A451D6W1_9GAMM</name>
<dbReference type="PANTHER" id="PTHR35534">
    <property type="entry name" value="50S RIBOSOMAL PROTEIN L32"/>
    <property type="match status" value="1"/>
</dbReference>
<feature type="compositionally biased region" description="Basic residues" evidence="6">
    <location>
        <begin position="7"/>
        <end position="19"/>
    </location>
</feature>
<dbReference type="OrthoDB" id="9801927at2"/>
<evidence type="ECO:0000256" key="5">
    <source>
        <dbReference type="HAMAP-Rule" id="MF_00340"/>
    </source>
</evidence>
<dbReference type="HAMAP" id="MF_00340">
    <property type="entry name" value="Ribosomal_bL32"/>
    <property type="match status" value="1"/>
</dbReference>
<evidence type="ECO:0000256" key="6">
    <source>
        <dbReference type="SAM" id="MobiDB-lite"/>
    </source>
</evidence>
<evidence type="ECO:0000313" key="8">
    <source>
        <dbReference type="Proteomes" id="UP000294344"/>
    </source>
</evidence>
<dbReference type="InterPro" id="IPR044957">
    <property type="entry name" value="Ribosomal_bL32_bact"/>
</dbReference>
<comment type="similarity">
    <text evidence="1 5">Belongs to the bacterial ribosomal protein bL32 family.</text>
</comment>
<evidence type="ECO:0000256" key="3">
    <source>
        <dbReference type="ARBA" id="ARBA00023274"/>
    </source>
</evidence>
<dbReference type="GO" id="GO:0006412">
    <property type="term" value="P:translation"/>
    <property type="evidence" value="ECO:0007669"/>
    <property type="project" value="UniProtKB-UniRule"/>
</dbReference>
<reference evidence="7 8" key="1">
    <citation type="submission" date="2019-02" db="EMBL/GenBank/DDBJ databases">
        <authorList>
            <person name="Manzano-Marin A."/>
            <person name="Manzano-Marin A."/>
        </authorList>
    </citation>
    <scope>NUCLEOTIDE SEQUENCE [LARGE SCALE GENOMIC DNA]</scope>
    <source>
        <strain evidence="7 8">BuCicurvipes</strain>
    </source>
</reference>
<dbReference type="NCBIfam" id="TIGR01031">
    <property type="entry name" value="rpmF_bact"/>
    <property type="match status" value="1"/>
</dbReference>
<sequence length="67" mass="7981">MAVQKSKPSRSKRGMRRSHDHISENQLSIDKTSKEIHVRHHVTHNGYYKGKKTFLFNKRYEKTLNKS</sequence>
<evidence type="ECO:0000256" key="4">
    <source>
        <dbReference type="ARBA" id="ARBA00035178"/>
    </source>
</evidence>
<dbReference type="SUPFAM" id="SSF57829">
    <property type="entry name" value="Zn-binding ribosomal proteins"/>
    <property type="match status" value="1"/>
</dbReference>
<dbReference type="InterPro" id="IPR002677">
    <property type="entry name" value="Ribosomal_bL32"/>
</dbReference>
<dbReference type="Pfam" id="PF01783">
    <property type="entry name" value="Ribosomal_L32p"/>
    <property type="match status" value="1"/>
</dbReference>
<evidence type="ECO:0000256" key="1">
    <source>
        <dbReference type="ARBA" id="ARBA00008560"/>
    </source>
</evidence>
<evidence type="ECO:0000256" key="2">
    <source>
        <dbReference type="ARBA" id="ARBA00022980"/>
    </source>
</evidence>
<organism evidence="7 8">
    <name type="scientific">Buchnera aphidicola</name>
    <name type="common">Cinara curvipes</name>
    <dbReference type="NCBI Taxonomy" id="2518975"/>
    <lineage>
        <taxon>Bacteria</taxon>
        <taxon>Pseudomonadati</taxon>
        <taxon>Pseudomonadota</taxon>
        <taxon>Gammaproteobacteria</taxon>
        <taxon>Enterobacterales</taxon>
        <taxon>Erwiniaceae</taxon>
        <taxon>Buchnera</taxon>
    </lineage>
</organism>
<evidence type="ECO:0000313" key="7">
    <source>
        <dbReference type="EMBL" id="VFP81513.1"/>
    </source>
</evidence>